<organism evidence="2 3">
    <name type="scientific">Phakopsora pachyrhizi</name>
    <name type="common">Asian soybean rust disease fungus</name>
    <dbReference type="NCBI Taxonomy" id="170000"/>
    <lineage>
        <taxon>Eukaryota</taxon>
        <taxon>Fungi</taxon>
        <taxon>Dikarya</taxon>
        <taxon>Basidiomycota</taxon>
        <taxon>Pucciniomycotina</taxon>
        <taxon>Pucciniomycetes</taxon>
        <taxon>Pucciniales</taxon>
        <taxon>Phakopsoraceae</taxon>
        <taxon>Phakopsora</taxon>
    </lineage>
</organism>
<evidence type="ECO:0000256" key="1">
    <source>
        <dbReference type="SAM" id="MobiDB-lite"/>
    </source>
</evidence>
<evidence type="ECO:0000313" key="3">
    <source>
        <dbReference type="Proteomes" id="UP001153365"/>
    </source>
</evidence>
<feature type="compositionally biased region" description="Polar residues" evidence="1">
    <location>
        <begin position="52"/>
        <end position="64"/>
    </location>
</feature>
<feature type="region of interest" description="Disordered" evidence="1">
    <location>
        <begin position="48"/>
        <end position="75"/>
    </location>
</feature>
<comment type="caution">
    <text evidence="2">The sequence shown here is derived from an EMBL/GenBank/DDBJ whole genome shotgun (WGS) entry which is preliminary data.</text>
</comment>
<evidence type="ECO:0000313" key="2">
    <source>
        <dbReference type="EMBL" id="CAH7683238.1"/>
    </source>
</evidence>
<keyword evidence="3" id="KW-1185">Reference proteome</keyword>
<reference evidence="2" key="1">
    <citation type="submission" date="2022-06" db="EMBL/GenBank/DDBJ databases">
        <authorList>
            <consortium name="SYNGENTA / RWTH Aachen University"/>
        </authorList>
    </citation>
    <scope>NUCLEOTIDE SEQUENCE</scope>
</reference>
<name>A0AAV0BBT5_PHAPC</name>
<gene>
    <name evidence="2" type="ORF">PPACK8108_LOCUS16659</name>
</gene>
<accession>A0AAV0BBT5</accession>
<dbReference type="Proteomes" id="UP001153365">
    <property type="component" value="Unassembled WGS sequence"/>
</dbReference>
<dbReference type="AlphaFoldDB" id="A0AAV0BBT5"/>
<protein>
    <submittedName>
        <fullName evidence="2">Uncharacterized protein</fullName>
    </submittedName>
</protein>
<sequence>MAQNHDQREEIKIIIALRHTLKALISQPAILPKPQNCYPPSQIGYELRNHGHLSSPSANQSMTPIQEDGWMALTE</sequence>
<proteinExistence type="predicted"/>
<dbReference type="EMBL" id="CALTRL010004568">
    <property type="protein sequence ID" value="CAH7683238.1"/>
    <property type="molecule type" value="Genomic_DNA"/>
</dbReference>